<dbReference type="VEuPathDB" id="FungiDB:SDRG_10519"/>
<keyword evidence="3" id="KW-1185">Reference proteome</keyword>
<sequence>MSDLPSLERDGRHTKRERLAFAIERDILDIARDSASTVADADEAAIKPLLMDTLFSSATKVVDIPGFLLCCYLPGAPTAETIKSVLAHLEMEGQDVTALTEFDELIDKRDDRKRDAQACRNHQRDVNCIVRRIVDAMAGEAMTDQPGSIQEVLRDFVFGDTGSVRRDTGAIVLANSLTRGQAARWAARLKVLQSVVRHFQIKYPLWTAWHDANGEAPSPRPSPPPPAQQAEPTLLTRKRKKPAVVSTQTATTPADVIDLTSWSDDAVLSPPALPRKVHRYCADVVPQVEVHLLLENLGQDAGDDIAVVDVAFKCQRSFVYQ</sequence>
<accession>T0RHD8</accession>
<dbReference type="EMBL" id="JH767167">
    <property type="protein sequence ID" value="EQC31728.1"/>
    <property type="molecule type" value="Genomic_DNA"/>
</dbReference>
<dbReference type="GeneID" id="19951246"/>
<organism evidence="2 3">
    <name type="scientific">Saprolegnia diclina (strain VS20)</name>
    <dbReference type="NCBI Taxonomy" id="1156394"/>
    <lineage>
        <taxon>Eukaryota</taxon>
        <taxon>Sar</taxon>
        <taxon>Stramenopiles</taxon>
        <taxon>Oomycota</taxon>
        <taxon>Saprolegniomycetes</taxon>
        <taxon>Saprolegniales</taxon>
        <taxon>Saprolegniaceae</taxon>
        <taxon>Saprolegnia</taxon>
    </lineage>
</organism>
<evidence type="ECO:0000256" key="1">
    <source>
        <dbReference type="SAM" id="MobiDB-lite"/>
    </source>
</evidence>
<dbReference type="InParanoid" id="T0RHD8"/>
<dbReference type="Proteomes" id="UP000030762">
    <property type="component" value="Unassembled WGS sequence"/>
</dbReference>
<feature type="compositionally biased region" description="Pro residues" evidence="1">
    <location>
        <begin position="218"/>
        <end position="227"/>
    </location>
</feature>
<reference evidence="2 3" key="1">
    <citation type="submission" date="2012-04" db="EMBL/GenBank/DDBJ databases">
        <title>The Genome Sequence of Saprolegnia declina VS20.</title>
        <authorList>
            <consortium name="The Broad Institute Genome Sequencing Platform"/>
            <person name="Russ C."/>
            <person name="Nusbaum C."/>
            <person name="Tyler B."/>
            <person name="van West P."/>
            <person name="Dieguez-Uribeondo J."/>
            <person name="de Bruijn I."/>
            <person name="Tripathy S."/>
            <person name="Jiang R."/>
            <person name="Young S.K."/>
            <person name="Zeng Q."/>
            <person name="Gargeya S."/>
            <person name="Fitzgerald M."/>
            <person name="Haas B."/>
            <person name="Abouelleil A."/>
            <person name="Alvarado L."/>
            <person name="Arachchi H.M."/>
            <person name="Berlin A."/>
            <person name="Chapman S.B."/>
            <person name="Goldberg J."/>
            <person name="Griggs A."/>
            <person name="Gujja S."/>
            <person name="Hansen M."/>
            <person name="Howarth C."/>
            <person name="Imamovic A."/>
            <person name="Larimer J."/>
            <person name="McCowen C."/>
            <person name="Montmayeur A."/>
            <person name="Murphy C."/>
            <person name="Neiman D."/>
            <person name="Pearson M."/>
            <person name="Priest M."/>
            <person name="Roberts A."/>
            <person name="Saif S."/>
            <person name="Shea T."/>
            <person name="Sisk P."/>
            <person name="Sykes S."/>
            <person name="Wortman J."/>
            <person name="Nusbaum C."/>
            <person name="Birren B."/>
        </authorList>
    </citation>
    <scope>NUCLEOTIDE SEQUENCE [LARGE SCALE GENOMIC DNA]</scope>
    <source>
        <strain evidence="2 3">VS20</strain>
    </source>
</reference>
<evidence type="ECO:0000313" key="3">
    <source>
        <dbReference type="Proteomes" id="UP000030762"/>
    </source>
</evidence>
<name>T0RHD8_SAPDV</name>
<feature type="region of interest" description="Disordered" evidence="1">
    <location>
        <begin position="212"/>
        <end position="247"/>
    </location>
</feature>
<gene>
    <name evidence="2" type="ORF">SDRG_10519</name>
</gene>
<dbReference type="AlphaFoldDB" id="T0RHD8"/>
<evidence type="ECO:0000313" key="2">
    <source>
        <dbReference type="EMBL" id="EQC31728.1"/>
    </source>
</evidence>
<dbReference type="RefSeq" id="XP_008614735.1">
    <property type="nucleotide sequence ID" value="XM_008616513.1"/>
</dbReference>
<protein>
    <submittedName>
        <fullName evidence="2">Uncharacterized protein</fullName>
    </submittedName>
</protein>
<proteinExistence type="predicted"/>